<feature type="short sequence motif" description="DGA/G" evidence="4">
    <location>
        <begin position="305"/>
        <end position="307"/>
    </location>
</feature>
<dbReference type="PANTHER" id="PTHR24185">
    <property type="entry name" value="CALCIUM-INDEPENDENT PHOSPHOLIPASE A2-GAMMA"/>
    <property type="match status" value="1"/>
</dbReference>
<dbReference type="Gene3D" id="3.40.1090.10">
    <property type="entry name" value="Cytosolic phospholipase A2 catalytic domain"/>
    <property type="match status" value="1"/>
</dbReference>
<dbReference type="GO" id="GO:0047499">
    <property type="term" value="F:calcium-independent phospholipase A2 activity"/>
    <property type="evidence" value="ECO:0007669"/>
    <property type="project" value="TreeGrafter"/>
</dbReference>
<proteinExistence type="predicted"/>
<evidence type="ECO:0000256" key="2">
    <source>
        <dbReference type="ARBA" id="ARBA00022963"/>
    </source>
</evidence>
<reference evidence="8" key="1">
    <citation type="journal article" date="2020" name="Stud. Mycol.">
        <title>101 Dothideomycetes genomes: a test case for predicting lifestyles and emergence of pathogens.</title>
        <authorList>
            <person name="Haridas S."/>
            <person name="Albert R."/>
            <person name="Binder M."/>
            <person name="Bloem J."/>
            <person name="Labutti K."/>
            <person name="Salamov A."/>
            <person name="Andreopoulos B."/>
            <person name="Baker S."/>
            <person name="Barry K."/>
            <person name="Bills G."/>
            <person name="Bluhm B."/>
            <person name="Cannon C."/>
            <person name="Castanera R."/>
            <person name="Culley D."/>
            <person name="Daum C."/>
            <person name="Ezra D."/>
            <person name="Gonzalez J."/>
            <person name="Henrissat B."/>
            <person name="Kuo A."/>
            <person name="Liang C."/>
            <person name="Lipzen A."/>
            <person name="Lutzoni F."/>
            <person name="Magnuson J."/>
            <person name="Mondo S."/>
            <person name="Nolan M."/>
            <person name="Ohm R."/>
            <person name="Pangilinan J."/>
            <person name="Park H.-J."/>
            <person name="Ramirez L."/>
            <person name="Alfaro M."/>
            <person name="Sun H."/>
            <person name="Tritt A."/>
            <person name="Yoshinaga Y."/>
            <person name="Zwiers L.-H."/>
            <person name="Turgeon B."/>
            <person name="Goodwin S."/>
            <person name="Spatafora J."/>
            <person name="Crous P."/>
            <person name="Grigoriev I."/>
        </authorList>
    </citation>
    <scope>NUCLEOTIDE SEQUENCE</scope>
    <source>
        <strain evidence="8">CBS 125425</strain>
    </source>
</reference>
<dbReference type="PROSITE" id="PS51635">
    <property type="entry name" value="PNPLA"/>
    <property type="match status" value="1"/>
</dbReference>
<feature type="short sequence motif" description="GXSXG" evidence="4">
    <location>
        <begin position="106"/>
        <end position="110"/>
    </location>
</feature>
<evidence type="ECO:0000256" key="4">
    <source>
        <dbReference type="PROSITE-ProRule" id="PRU01161"/>
    </source>
</evidence>
<evidence type="ECO:0000313" key="9">
    <source>
        <dbReference type="Proteomes" id="UP000799444"/>
    </source>
</evidence>
<keyword evidence="6" id="KW-0472">Membrane</keyword>
<keyword evidence="1 4" id="KW-0378">Hydrolase</keyword>
<keyword evidence="9" id="KW-1185">Reference proteome</keyword>
<sequence>MGGLQDATDEAGPSRSSARPAKTSSSEGQNDQILSTEHEDISRAWDQQNLLSLDGGGIRGYWTLMLLQKLMEAIAEEETHETNGSNSSFSPVEFPNDVAQKPYKRGTSTGAYVILFVIYTLLTWNSLIAIMLGRFRMPVQDCLDEYMQMGSRIFGRPRWICQRNIGLGQRPKYSHKRMKEVFKDVTAKRCEATDSIKPVEFPSTPGVCKTFVTTQRREGADGAKGSAIYPYLIRSYDNEKGEKHTVGRAATGASYNDLTQKKYGKADPFEIWEVARAATAAPMYFKAIKFENETRSGTTKTYFSDGGFSHTNNPAEEGVKEIELLHGATNIGIVVSMGTARGPANSAGRGTISLFKTTVADNTDPEKVHARLYERFKDQECYFRFNDLNGIDVELDEWRKNTLFTRKPGRKTLDKIESGFHKWYSNGRVAKDIDHCAQLLVAQRTMRMHDRSRWDLYATGTYFPCHIDGCTREVFYNKERFKQHLTADHDISEREIERIIHEQTRGFKYQSRPTG</sequence>
<keyword evidence="6" id="KW-0812">Transmembrane</keyword>
<dbReference type="GO" id="GO:0016042">
    <property type="term" value="P:lipid catabolic process"/>
    <property type="evidence" value="ECO:0007669"/>
    <property type="project" value="UniProtKB-UniRule"/>
</dbReference>
<feature type="transmembrane region" description="Helical" evidence="6">
    <location>
        <begin position="111"/>
        <end position="132"/>
    </location>
</feature>
<feature type="active site" description="Proton acceptor" evidence="4">
    <location>
        <position position="305"/>
    </location>
</feature>
<organism evidence="8 9">
    <name type="scientific">Polyplosphaeria fusca</name>
    <dbReference type="NCBI Taxonomy" id="682080"/>
    <lineage>
        <taxon>Eukaryota</taxon>
        <taxon>Fungi</taxon>
        <taxon>Dikarya</taxon>
        <taxon>Ascomycota</taxon>
        <taxon>Pezizomycotina</taxon>
        <taxon>Dothideomycetes</taxon>
        <taxon>Pleosporomycetidae</taxon>
        <taxon>Pleosporales</taxon>
        <taxon>Tetraplosphaeriaceae</taxon>
        <taxon>Polyplosphaeria</taxon>
    </lineage>
</organism>
<evidence type="ECO:0000256" key="3">
    <source>
        <dbReference type="ARBA" id="ARBA00023098"/>
    </source>
</evidence>
<evidence type="ECO:0000256" key="6">
    <source>
        <dbReference type="SAM" id="Phobius"/>
    </source>
</evidence>
<evidence type="ECO:0000256" key="1">
    <source>
        <dbReference type="ARBA" id="ARBA00022801"/>
    </source>
</evidence>
<dbReference type="EMBL" id="ML996204">
    <property type="protein sequence ID" value="KAF2731010.1"/>
    <property type="molecule type" value="Genomic_DNA"/>
</dbReference>
<dbReference type="GO" id="GO:0046486">
    <property type="term" value="P:glycerolipid metabolic process"/>
    <property type="evidence" value="ECO:0007669"/>
    <property type="project" value="UniProtKB-ARBA"/>
</dbReference>
<keyword evidence="2 4" id="KW-0442">Lipid degradation</keyword>
<dbReference type="InterPro" id="IPR016035">
    <property type="entry name" value="Acyl_Trfase/lysoPLipase"/>
</dbReference>
<evidence type="ECO:0000313" key="8">
    <source>
        <dbReference type="EMBL" id="KAF2731010.1"/>
    </source>
</evidence>
<dbReference type="GO" id="GO:0019369">
    <property type="term" value="P:arachidonate metabolic process"/>
    <property type="evidence" value="ECO:0007669"/>
    <property type="project" value="TreeGrafter"/>
</dbReference>
<protein>
    <submittedName>
        <fullName evidence="8">FabD/lysophospholipase-like protein</fullName>
    </submittedName>
</protein>
<dbReference type="Proteomes" id="UP000799444">
    <property type="component" value="Unassembled WGS sequence"/>
</dbReference>
<keyword evidence="3 4" id="KW-0443">Lipid metabolism</keyword>
<name>A0A9P4V090_9PLEO</name>
<evidence type="ECO:0000259" key="7">
    <source>
        <dbReference type="PROSITE" id="PS51635"/>
    </source>
</evidence>
<dbReference type="AlphaFoldDB" id="A0A9P4V090"/>
<dbReference type="GO" id="GO:0016020">
    <property type="term" value="C:membrane"/>
    <property type="evidence" value="ECO:0007669"/>
    <property type="project" value="TreeGrafter"/>
</dbReference>
<accession>A0A9P4V090</accession>
<feature type="compositionally biased region" description="Polar residues" evidence="5">
    <location>
        <begin position="14"/>
        <end position="31"/>
    </location>
</feature>
<dbReference type="InterPro" id="IPR002641">
    <property type="entry name" value="PNPLA_dom"/>
</dbReference>
<comment type="caution">
    <text evidence="8">The sequence shown here is derived from an EMBL/GenBank/DDBJ whole genome shotgun (WGS) entry which is preliminary data.</text>
</comment>
<feature type="short sequence motif" description="GXGXXG" evidence="4">
    <location>
        <begin position="55"/>
        <end position="60"/>
    </location>
</feature>
<gene>
    <name evidence="8" type="ORF">EJ04DRAFT_584353</name>
</gene>
<keyword evidence="6" id="KW-1133">Transmembrane helix</keyword>
<feature type="domain" description="PNPLA" evidence="7">
    <location>
        <begin position="51"/>
        <end position="319"/>
    </location>
</feature>
<dbReference type="OrthoDB" id="626167at2759"/>
<dbReference type="PANTHER" id="PTHR24185:SF1">
    <property type="entry name" value="CALCIUM-INDEPENDENT PHOSPHOLIPASE A2-GAMMA"/>
    <property type="match status" value="1"/>
</dbReference>
<evidence type="ECO:0000256" key="5">
    <source>
        <dbReference type="SAM" id="MobiDB-lite"/>
    </source>
</evidence>
<feature type="active site" description="Nucleophile" evidence="4">
    <location>
        <position position="108"/>
    </location>
</feature>
<dbReference type="Pfam" id="PF01734">
    <property type="entry name" value="Patatin"/>
    <property type="match status" value="1"/>
</dbReference>
<feature type="region of interest" description="Disordered" evidence="5">
    <location>
        <begin position="1"/>
        <end position="31"/>
    </location>
</feature>
<dbReference type="SUPFAM" id="SSF52151">
    <property type="entry name" value="FabD/lysophospholipase-like"/>
    <property type="match status" value="1"/>
</dbReference>